<evidence type="ECO:0000256" key="1">
    <source>
        <dbReference type="ARBA" id="ARBA00023125"/>
    </source>
</evidence>
<organism evidence="3">
    <name type="scientific">freshwater metagenome</name>
    <dbReference type="NCBI Taxonomy" id="449393"/>
    <lineage>
        <taxon>unclassified sequences</taxon>
        <taxon>metagenomes</taxon>
        <taxon>ecological metagenomes</taxon>
    </lineage>
</organism>
<name>A0A6J7I3F0_9ZZZZ</name>
<accession>A0A6J7I3F0</accession>
<dbReference type="PANTHER" id="PTHR46797:SF1">
    <property type="entry name" value="METHYLPHOSPHONATE SYNTHASE"/>
    <property type="match status" value="1"/>
</dbReference>
<dbReference type="CDD" id="cd00093">
    <property type="entry name" value="HTH_XRE"/>
    <property type="match status" value="1"/>
</dbReference>
<dbReference type="PROSITE" id="PS50943">
    <property type="entry name" value="HTH_CROC1"/>
    <property type="match status" value="1"/>
</dbReference>
<dbReference type="SUPFAM" id="SSF47413">
    <property type="entry name" value="lambda repressor-like DNA-binding domains"/>
    <property type="match status" value="1"/>
</dbReference>
<evidence type="ECO:0000313" key="3">
    <source>
        <dbReference type="EMBL" id="CAB4925196.1"/>
    </source>
</evidence>
<dbReference type="Pfam" id="PF01381">
    <property type="entry name" value="HTH_3"/>
    <property type="match status" value="1"/>
</dbReference>
<dbReference type="SMART" id="SM00530">
    <property type="entry name" value="HTH_XRE"/>
    <property type="match status" value="1"/>
</dbReference>
<evidence type="ECO:0000259" key="2">
    <source>
        <dbReference type="PROSITE" id="PS50943"/>
    </source>
</evidence>
<dbReference type="GO" id="GO:0003700">
    <property type="term" value="F:DNA-binding transcription factor activity"/>
    <property type="evidence" value="ECO:0007669"/>
    <property type="project" value="TreeGrafter"/>
</dbReference>
<keyword evidence="1" id="KW-0238">DNA-binding</keyword>
<gene>
    <name evidence="3" type="ORF">UFOPK3610_01637</name>
</gene>
<dbReference type="GO" id="GO:0003677">
    <property type="term" value="F:DNA binding"/>
    <property type="evidence" value="ECO:0007669"/>
    <property type="project" value="UniProtKB-KW"/>
</dbReference>
<dbReference type="PANTHER" id="PTHR46797">
    <property type="entry name" value="HTH-TYPE TRANSCRIPTIONAL REGULATOR"/>
    <property type="match status" value="1"/>
</dbReference>
<reference evidence="3" key="1">
    <citation type="submission" date="2020-05" db="EMBL/GenBank/DDBJ databases">
        <authorList>
            <person name="Chiriac C."/>
            <person name="Salcher M."/>
            <person name="Ghai R."/>
            <person name="Kavagutti S V."/>
        </authorList>
    </citation>
    <scope>NUCLEOTIDE SEQUENCE</scope>
</reference>
<sequence>MSVKFRDYFDEGKSSLGADGREALRAIESAYFFAGAVMALRSERGLTQRELAARAGVQQADISRIERGSLAPSTPTLMRILAALGARVVIELVPDAELDPSGQPVAPLVVDRRAG</sequence>
<proteinExistence type="predicted"/>
<feature type="domain" description="HTH cro/C1-type" evidence="2">
    <location>
        <begin position="39"/>
        <end position="92"/>
    </location>
</feature>
<protein>
    <submittedName>
        <fullName evidence="3">Unannotated protein</fullName>
    </submittedName>
</protein>
<dbReference type="Gene3D" id="1.10.260.40">
    <property type="entry name" value="lambda repressor-like DNA-binding domains"/>
    <property type="match status" value="1"/>
</dbReference>
<dbReference type="GO" id="GO:0005829">
    <property type="term" value="C:cytosol"/>
    <property type="evidence" value="ECO:0007669"/>
    <property type="project" value="TreeGrafter"/>
</dbReference>
<dbReference type="InterPro" id="IPR001387">
    <property type="entry name" value="Cro/C1-type_HTH"/>
</dbReference>
<dbReference type="EMBL" id="CAFBMR010000092">
    <property type="protein sequence ID" value="CAB4925196.1"/>
    <property type="molecule type" value="Genomic_DNA"/>
</dbReference>
<dbReference type="InterPro" id="IPR050807">
    <property type="entry name" value="TransReg_Diox_bact_type"/>
</dbReference>
<dbReference type="InterPro" id="IPR010982">
    <property type="entry name" value="Lambda_DNA-bd_dom_sf"/>
</dbReference>
<dbReference type="AlphaFoldDB" id="A0A6J7I3F0"/>